<dbReference type="GO" id="GO:0005506">
    <property type="term" value="F:iron ion binding"/>
    <property type="evidence" value="ECO:0007669"/>
    <property type="project" value="InterPro"/>
</dbReference>
<reference evidence="4 5" key="1">
    <citation type="submission" date="2011-02" db="EMBL/GenBank/DDBJ databases">
        <authorList>
            <person name="Muzny D."/>
            <person name="Qin X."/>
            <person name="Buhay C."/>
            <person name="Dugan-Rocha S."/>
            <person name="Ding Y."/>
            <person name="Chen G."/>
            <person name="Hawes A."/>
            <person name="Holder M."/>
            <person name="Jhangiani S."/>
            <person name="Johnson A."/>
            <person name="Khan Z."/>
            <person name="Li Z."/>
            <person name="Liu W."/>
            <person name="Liu X."/>
            <person name="Perez L."/>
            <person name="Shen H."/>
            <person name="Wang Q."/>
            <person name="Watt J."/>
            <person name="Xi L."/>
            <person name="Xin Y."/>
            <person name="Zhou J."/>
            <person name="Deng J."/>
            <person name="Jiang H."/>
            <person name="Liu Y."/>
            <person name="Qu J."/>
            <person name="Song X.-Z."/>
            <person name="Zhang L."/>
            <person name="Villasana D."/>
            <person name="Johnson A."/>
            <person name="Liu J."/>
            <person name="Liyanage D."/>
            <person name="Lorensuhewa L."/>
            <person name="Robinson T."/>
            <person name="Song A."/>
            <person name="Song B.-B."/>
            <person name="Dinh H."/>
            <person name="Thornton R."/>
            <person name="Coyle M."/>
            <person name="Francisco L."/>
            <person name="Jackson L."/>
            <person name="Javaid M."/>
            <person name="Korchina V."/>
            <person name="Kovar C."/>
            <person name="Mata R."/>
            <person name="Mathew T."/>
            <person name="Ngo R."/>
            <person name="Nguyen L."/>
            <person name="Nguyen N."/>
            <person name="Okwuonu G."/>
            <person name="Ongeri F."/>
            <person name="Pham C."/>
            <person name="Simmons D."/>
            <person name="Wilczek-Boney K."/>
            <person name="Hale W."/>
            <person name="Jakkamsetti A."/>
            <person name="Pham P."/>
            <person name="Ruth R."/>
            <person name="San Lucas F."/>
            <person name="Warren J."/>
            <person name="Zhang J."/>
            <person name="Zhao Z."/>
            <person name="Zhou C."/>
            <person name="Zhu D."/>
            <person name="Lee S."/>
            <person name="Bess C."/>
            <person name="Blankenburg K."/>
            <person name="Forbes L."/>
            <person name="Fu Q."/>
            <person name="Gubbala S."/>
            <person name="Hirani K."/>
            <person name="Jayaseelan J.C."/>
            <person name="Lara F."/>
            <person name="Munidasa M."/>
            <person name="Palculict T."/>
            <person name="Patil S."/>
            <person name="Pu L.-L."/>
            <person name="Saada N."/>
            <person name="Tang L."/>
            <person name="Weissenberger G."/>
            <person name="Zhu Y."/>
            <person name="Hemphill L."/>
            <person name="Shang Y."/>
            <person name="Youmans B."/>
            <person name="Ayvaz T."/>
            <person name="Ross M."/>
            <person name="Santibanez J."/>
            <person name="Aqrawi P."/>
            <person name="Gross S."/>
            <person name="Joshi V."/>
            <person name="Fowler G."/>
            <person name="Nazareth L."/>
            <person name="Reid J."/>
            <person name="Worley K."/>
            <person name="Petrosino J."/>
            <person name="Highlander S."/>
            <person name="Gibbs R."/>
        </authorList>
    </citation>
    <scope>NUCLEOTIDE SEQUENCE [LARGE SCALE GENOMIC DNA]</scope>
    <source>
        <strain evidence="4 5">DSM 15829</strain>
    </source>
</reference>
<dbReference type="Gene3D" id="3.30.300.130">
    <property type="entry name" value="Fe-S cluster assembly (FSCA)"/>
    <property type="match status" value="1"/>
</dbReference>
<feature type="compositionally biased region" description="Low complexity" evidence="2">
    <location>
        <begin position="70"/>
        <end position="81"/>
    </location>
</feature>
<gene>
    <name evidence="4" type="ORF">HMPREF0091_10954</name>
</gene>
<sequence length="189" mass="20210">MEETYDSQFSSYTEGFKSDDFKDLEQSSINEYNVAADAAARTRALAADEAAARACDADVKDDASEHAEDAQASADTQAAATGSSPDISPEAQHELDNFQAHETPSEKPAHVPINREILEATLDVIRESLQADGGDIVLVNVSDDGVVTLDMVGACAGCPMSAYDMSEGVERILKEHVPGVVKVEPSMMW</sequence>
<evidence type="ECO:0000313" key="5">
    <source>
        <dbReference type="Proteomes" id="UP000005947"/>
    </source>
</evidence>
<protein>
    <submittedName>
        <fullName evidence="4">NifU-like protein</fullName>
    </submittedName>
</protein>
<dbReference type="AlphaFoldDB" id="F1T654"/>
<proteinExistence type="predicted"/>
<feature type="domain" description="NIF system FeS cluster assembly NifU C-terminal" evidence="3">
    <location>
        <begin position="119"/>
        <end position="184"/>
    </location>
</feature>
<name>F1T654_9ACTN</name>
<accession>F1T654</accession>
<dbReference type="PANTHER" id="PTHR11178">
    <property type="entry name" value="IRON-SULFUR CLUSTER SCAFFOLD PROTEIN NFU-RELATED"/>
    <property type="match status" value="1"/>
</dbReference>
<dbReference type="InterPro" id="IPR001075">
    <property type="entry name" value="NIF_FeS_clus_asmbl_NifU_C"/>
</dbReference>
<dbReference type="OrthoDB" id="9798220at2"/>
<evidence type="ECO:0000256" key="2">
    <source>
        <dbReference type="SAM" id="MobiDB-lite"/>
    </source>
</evidence>
<evidence type="ECO:0000256" key="1">
    <source>
        <dbReference type="ARBA" id="ARBA00049958"/>
    </source>
</evidence>
<dbReference type="Pfam" id="PF01106">
    <property type="entry name" value="NifU"/>
    <property type="match status" value="1"/>
</dbReference>
<dbReference type="InterPro" id="IPR034904">
    <property type="entry name" value="FSCA_dom_sf"/>
</dbReference>
<dbReference type="GO" id="GO:0051536">
    <property type="term" value="F:iron-sulfur cluster binding"/>
    <property type="evidence" value="ECO:0007669"/>
    <property type="project" value="InterPro"/>
</dbReference>
<dbReference type="SUPFAM" id="SSF117916">
    <property type="entry name" value="Fe-S cluster assembly (FSCA) domain-like"/>
    <property type="match status" value="1"/>
</dbReference>
<comment type="function">
    <text evidence="1">May be involved in the formation or repair of [Fe-S] clusters present in iron-sulfur proteins.</text>
</comment>
<evidence type="ECO:0000259" key="3">
    <source>
        <dbReference type="Pfam" id="PF01106"/>
    </source>
</evidence>
<dbReference type="Proteomes" id="UP000005947">
    <property type="component" value="Unassembled WGS sequence"/>
</dbReference>
<feature type="compositionally biased region" description="Basic and acidic residues" evidence="2">
    <location>
        <begin position="55"/>
        <end position="69"/>
    </location>
</feature>
<keyword evidence="5" id="KW-1185">Reference proteome</keyword>
<organism evidence="4 5">
    <name type="scientific">Fannyhessea vaginae DSM 15829</name>
    <dbReference type="NCBI Taxonomy" id="525256"/>
    <lineage>
        <taxon>Bacteria</taxon>
        <taxon>Bacillati</taxon>
        <taxon>Actinomycetota</taxon>
        <taxon>Coriobacteriia</taxon>
        <taxon>Coriobacteriales</taxon>
        <taxon>Atopobiaceae</taxon>
        <taxon>Fannyhessea</taxon>
    </lineage>
</organism>
<evidence type="ECO:0000313" key="4">
    <source>
        <dbReference type="EMBL" id="EGF22959.1"/>
    </source>
</evidence>
<dbReference type="GO" id="GO:0016226">
    <property type="term" value="P:iron-sulfur cluster assembly"/>
    <property type="evidence" value="ECO:0007669"/>
    <property type="project" value="InterPro"/>
</dbReference>
<feature type="region of interest" description="Disordered" evidence="2">
    <location>
        <begin position="51"/>
        <end position="90"/>
    </location>
</feature>
<dbReference type="EMBL" id="ACGK02000002">
    <property type="protein sequence ID" value="EGF22959.1"/>
    <property type="molecule type" value="Genomic_DNA"/>
</dbReference>
<dbReference type="eggNOG" id="COG0694">
    <property type="taxonomic scope" value="Bacteria"/>
</dbReference>
<comment type="caution">
    <text evidence="4">The sequence shown here is derived from an EMBL/GenBank/DDBJ whole genome shotgun (WGS) entry which is preliminary data.</text>
</comment>